<dbReference type="AlphaFoldDB" id="A0A6N3CYZ4"/>
<dbReference type="GO" id="GO:0003677">
    <property type="term" value="F:DNA binding"/>
    <property type="evidence" value="ECO:0007669"/>
    <property type="project" value="UniProtKB-UniRule"/>
</dbReference>
<evidence type="ECO:0000256" key="2">
    <source>
        <dbReference type="PROSITE-ProRule" id="PRU00335"/>
    </source>
</evidence>
<reference evidence="4" key="1">
    <citation type="submission" date="2019-11" db="EMBL/GenBank/DDBJ databases">
        <authorList>
            <person name="Feng L."/>
        </authorList>
    </citation>
    <scope>NUCLEOTIDE SEQUENCE</scope>
    <source>
        <strain evidence="4">CsymbiosumLFYP84</strain>
    </source>
</reference>
<proteinExistence type="predicted"/>
<protein>
    <submittedName>
        <fullName evidence="4">Bacterial regulatory proteins, tetR family</fullName>
    </submittedName>
</protein>
<sequence length="228" mass="26781">MTEIETGNGEVALTLKRKRIMIYFIEATEKLIRSDGVEGLSIRKIASEAGYNSATLYNYFEDLEHLVLFGSVCYLREYIVLLGKSLKQNMTSVDRYRTIYHCFNRVAFRYPEIFHNMFFGRYSNKLGTVVRVYYQELFPSELEGLNDRMKKMLVEGSMRERDEITMESMVQEGFVLEEKADITLELIIALHQNFIYEAYLKGDSLNIEEHEEKFNRLFEYILAMAGKQ</sequence>
<evidence type="ECO:0000256" key="1">
    <source>
        <dbReference type="ARBA" id="ARBA00023125"/>
    </source>
</evidence>
<feature type="domain" description="HTH tetR-type" evidence="3">
    <location>
        <begin position="18"/>
        <end position="78"/>
    </location>
</feature>
<evidence type="ECO:0000313" key="4">
    <source>
        <dbReference type="EMBL" id="VYU21152.1"/>
    </source>
</evidence>
<dbReference type="InterPro" id="IPR009057">
    <property type="entry name" value="Homeodomain-like_sf"/>
</dbReference>
<gene>
    <name evidence="4" type="ORF">CSLFYP84_01596</name>
</gene>
<feature type="DNA-binding region" description="H-T-H motif" evidence="2">
    <location>
        <begin position="41"/>
        <end position="60"/>
    </location>
</feature>
<dbReference type="SUPFAM" id="SSF46689">
    <property type="entry name" value="Homeodomain-like"/>
    <property type="match status" value="1"/>
</dbReference>
<dbReference type="PROSITE" id="PS50977">
    <property type="entry name" value="HTH_TETR_2"/>
    <property type="match status" value="1"/>
</dbReference>
<dbReference type="RefSeq" id="WP_021641342.1">
    <property type="nucleotide sequence ID" value="NZ_CACRUA010000020.1"/>
</dbReference>
<organism evidence="4">
    <name type="scientific">Clostridium symbiosum</name>
    <name type="common">Bacteroides symbiosus</name>
    <dbReference type="NCBI Taxonomy" id="1512"/>
    <lineage>
        <taxon>Bacteria</taxon>
        <taxon>Bacillati</taxon>
        <taxon>Bacillota</taxon>
        <taxon>Clostridia</taxon>
        <taxon>Lachnospirales</taxon>
        <taxon>Lachnospiraceae</taxon>
        <taxon>Otoolea</taxon>
    </lineage>
</organism>
<keyword evidence="1 2" id="KW-0238">DNA-binding</keyword>
<name>A0A6N3CYZ4_CLOSY</name>
<accession>A0A6N3CYZ4</accession>
<dbReference type="EMBL" id="CACRUA010000020">
    <property type="protein sequence ID" value="VYU21152.1"/>
    <property type="molecule type" value="Genomic_DNA"/>
</dbReference>
<dbReference type="Gene3D" id="1.10.357.10">
    <property type="entry name" value="Tetracycline Repressor, domain 2"/>
    <property type="match status" value="1"/>
</dbReference>
<dbReference type="InterPro" id="IPR001647">
    <property type="entry name" value="HTH_TetR"/>
</dbReference>
<evidence type="ECO:0000259" key="3">
    <source>
        <dbReference type="PROSITE" id="PS50977"/>
    </source>
</evidence>
<dbReference type="Pfam" id="PF00440">
    <property type="entry name" value="TetR_N"/>
    <property type="match status" value="1"/>
</dbReference>